<dbReference type="EMBL" id="GHWJ01010186">
    <property type="protein sequence ID" value="NOV42923.1"/>
    <property type="molecule type" value="Transcribed_RNA"/>
</dbReference>
<feature type="signal peptide" evidence="2">
    <location>
        <begin position="1"/>
        <end position="20"/>
    </location>
</feature>
<protein>
    <recommendedName>
        <fullName evidence="4">Secreted protein</fullName>
    </recommendedName>
</protein>
<keyword evidence="1" id="KW-0472">Membrane</keyword>
<dbReference type="AlphaFoldDB" id="A0A6M2D9E7"/>
<proteinExistence type="predicted"/>
<organism evidence="3">
    <name type="scientific">Rhipicephalus microplus</name>
    <name type="common">Cattle tick</name>
    <name type="synonym">Boophilus microplus</name>
    <dbReference type="NCBI Taxonomy" id="6941"/>
    <lineage>
        <taxon>Eukaryota</taxon>
        <taxon>Metazoa</taxon>
        <taxon>Ecdysozoa</taxon>
        <taxon>Arthropoda</taxon>
        <taxon>Chelicerata</taxon>
        <taxon>Arachnida</taxon>
        <taxon>Acari</taxon>
        <taxon>Parasitiformes</taxon>
        <taxon>Ixodida</taxon>
        <taxon>Ixodoidea</taxon>
        <taxon>Ixodidae</taxon>
        <taxon>Rhipicephalinae</taxon>
        <taxon>Rhipicephalus</taxon>
        <taxon>Boophilus</taxon>
    </lineage>
</organism>
<evidence type="ECO:0000256" key="2">
    <source>
        <dbReference type="SAM" id="SignalP"/>
    </source>
</evidence>
<feature type="chain" id="PRO_5026661385" description="Secreted protein" evidence="2">
    <location>
        <begin position="21"/>
        <end position="96"/>
    </location>
</feature>
<keyword evidence="1" id="KW-1133">Transmembrane helix</keyword>
<evidence type="ECO:0000313" key="3">
    <source>
        <dbReference type="EMBL" id="NOV42923.1"/>
    </source>
</evidence>
<accession>A0A6M2D9E7</accession>
<name>A0A6M2D9E7_RHIMP</name>
<feature type="transmembrane region" description="Helical" evidence="1">
    <location>
        <begin position="68"/>
        <end position="87"/>
    </location>
</feature>
<evidence type="ECO:0008006" key="4">
    <source>
        <dbReference type="Google" id="ProtNLM"/>
    </source>
</evidence>
<evidence type="ECO:0000256" key="1">
    <source>
        <dbReference type="SAM" id="Phobius"/>
    </source>
</evidence>
<feature type="transmembrane region" description="Helical" evidence="1">
    <location>
        <begin position="36"/>
        <end position="56"/>
    </location>
</feature>
<keyword evidence="2" id="KW-0732">Signal</keyword>
<keyword evidence="1" id="KW-0812">Transmembrane</keyword>
<sequence>MFCFFFFFFCSLSSRRACRGACVHFVDCGYWLRGSFWLMVATCSVIYNIYAYLFSYAASQMYFNMNSLFYHSVCTLLNFLAIFFLNYQQRYHERLI</sequence>
<reference evidence="3" key="1">
    <citation type="submission" date="2019-09" db="EMBL/GenBank/DDBJ databases">
        <title>Organ-specific transcriptomic study of the physiology of the cattle tick, Rhipicephalus microplus.</title>
        <authorList>
            <person name="Tirloni L."/>
            <person name="Braz G."/>
            <person name="Gandara A.C.P."/>
            <person name="Sabadin G.A."/>
            <person name="da Silva R.M."/>
            <person name="Guizzo M.G."/>
            <person name="Machado J.A."/>
            <person name="Costa E.P."/>
            <person name="Gomes H.F."/>
            <person name="Moraes J."/>
            <person name="Mota M.B.S."/>
            <person name="Mesquita R.D."/>
            <person name="Alvarenga P.H."/>
            <person name="Alves F."/>
            <person name="Seixas A."/>
            <person name="da Fonseca R.N."/>
            <person name="Fogaca A."/>
            <person name="Logullo C."/>
            <person name="Tanaka A."/>
            <person name="Daffre S."/>
            <person name="Termignoni C."/>
            <person name="Vaz I.S.Jr."/>
            <person name="Oliveira P.L."/>
            <person name="Ribeiro J.M."/>
        </authorList>
    </citation>
    <scope>NUCLEOTIDE SEQUENCE</scope>
    <source>
        <strain evidence="3">Porto Alegre</strain>
    </source>
</reference>